<organism evidence="1 2">
    <name type="scientific">Papaver somniferum</name>
    <name type="common">Opium poppy</name>
    <dbReference type="NCBI Taxonomy" id="3469"/>
    <lineage>
        <taxon>Eukaryota</taxon>
        <taxon>Viridiplantae</taxon>
        <taxon>Streptophyta</taxon>
        <taxon>Embryophyta</taxon>
        <taxon>Tracheophyta</taxon>
        <taxon>Spermatophyta</taxon>
        <taxon>Magnoliopsida</taxon>
        <taxon>Ranunculales</taxon>
        <taxon>Papaveraceae</taxon>
        <taxon>Papaveroideae</taxon>
        <taxon>Papaver</taxon>
    </lineage>
</organism>
<dbReference type="Gramene" id="RZC45499">
    <property type="protein sequence ID" value="RZC45499"/>
    <property type="gene ID" value="C5167_038446"/>
</dbReference>
<evidence type="ECO:0000313" key="1">
    <source>
        <dbReference type="EMBL" id="RZC45499.1"/>
    </source>
</evidence>
<evidence type="ECO:0000313" key="2">
    <source>
        <dbReference type="Proteomes" id="UP000316621"/>
    </source>
</evidence>
<name>A0A4Y7IDM9_PAPSO</name>
<protein>
    <submittedName>
        <fullName evidence="1">Uncharacterized protein</fullName>
    </submittedName>
</protein>
<keyword evidence="2" id="KW-1185">Reference proteome</keyword>
<sequence>MKTVSFLLIDDVKRLCEIKAQLVGYINQRTKSLLFFADANLRDQPFLGGMELVSTVYGSTTMDSGTPESLALIKN</sequence>
<reference evidence="1 2" key="1">
    <citation type="journal article" date="2018" name="Science">
        <title>The opium poppy genome and morphinan production.</title>
        <authorList>
            <person name="Guo L."/>
            <person name="Winzer T."/>
            <person name="Yang X."/>
            <person name="Li Y."/>
            <person name="Ning Z."/>
            <person name="He Z."/>
            <person name="Teodor R."/>
            <person name="Lu Y."/>
            <person name="Bowser T.A."/>
            <person name="Graham I.A."/>
            <person name="Ye K."/>
        </authorList>
    </citation>
    <scope>NUCLEOTIDE SEQUENCE [LARGE SCALE GENOMIC DNA]</scope>
    <source>
        <strain evidence="2">cv. HN1</strain>
        <tissue evidence="1">Leaves</tissue>
    </source>
</reference>
<proteinExistence type="predicted"/>
<dbReference type="EMBL" id="CM010715">
    <property type="protein sequence ID" value="RZC45499.1"/>
    <property type="molecule type" value="Genomic_DNA"/>
</dbReference>
<gene>
    <name evidence="1" type="ORF">C5167_038446</name>
</gene>
<dbReference type="AlphaFoldDB" id="A0A4Y7IDM9"/>
<accession>A0A4Y7IDM9</accession>
<dbReference type="Proteomes" id="UP000316621">
    <property type="component" value="Chromosome 1"/>
</dbReference>